<dbReference type="Proteomes" id="UP000717585">
    <property type="component" value="Unassembled WGS sequence"/>
</dbReference>
<evidence type="ECO:0000256" key="1">
    <source>
        <dbReference type="ARBA" id="ARBA00022741"/>
    </source>
</evidence>
<gene>
    <name evidence="4" type="ORF">J8273_1654</name>
</gene>
<keyword evidence="5" id="KW-1185">Reference proteome</keyword>
<evidence type="ECO:0000256" key="2">
    <source>
        <dbReference type="ARBA" id="ARBA00022840"/>
    </source>
</evidence>
<reference evidence="4" key="1">
    <citation type="submission" date="2021-05" db="EMBL/GenBank/DDBJ databases">
        <title>A free-living protist that lacks canonical eukaryotic 1 DNA replication and segregation systems.</title>
        <authorList>
            <person name="Salas-Leiva D.E."/>
            <person name="Tromer E.C."/>
            <person name="Curtis B.A."/>
            <person name="Jerlstrom-Hultqvist J."/>
            <person name="Kolisko M."/>
            <person name="Yi Z."/>
            <person name="Salas-Leiva J.S."/>
            <person name="Gallot-Lavallee L."/>
            <person name="Kops G.J.P.L."/>
            <person name="Archibald J.M."/>
            <person name="Simpson A.G.B."/>
            <person name="Roger A.J."/>
        </authorList>
    </citation>
    <scope>NUCLEOTIDE SEQUENCE</scope>
    <source>
        <strain evidence="4">BICM</strain>
    </source>
</reference>
<protein>
    <submittedName>
        <fullName evidence="4">AMP-binding enzyme</fullName>
    </submittedName>
</protein>
<sequence length="740" mass="82120">MPENNENSSKPTEYHIKAHPLGLSGEKCEFNLIERTKSYNFDEYTPIKGFRDAVAEFGDRPFQGTRQKVDVDSYRDYNWRTYREVAVKVDQLRDFLRTTNLKPGDNVIIYGRNREEWLQADLACMAAGLVSVPLYDALGIDNLMHIGALTEAKAAFVDKRHTALMLSLKDVIPSLELVVSFDPVDHHNLLANTAALYCERLNIDLRTKDDSPVYNWDDVASQIFSSAPSLPSILTAVEVGSVPIPPDMHKFTSIIDATTPYPAEGPVAIEWNVALTRGNAAESKPDYPLKPEDTFSILFSSGTTGTPKGVIFHCSALVGAILQASAMLEGSPKHPASKTGPQFDIVLSFLPLAHVFQRAVEHCFIWRGDAIGYYSGNVKMLMGDLAALKPTVMIAVPRVLTRVYNSMRAKIDATTGLKHSLLKHYLRLRHEQMITMNRTRKYIKPSPLGMRLVYSKFRAALGGSIRQIWCGSAPIDGEVLVFLKEALCLEEIYEGYGMTETACTGGDSSKFELRMGHLAVHTPGLINKIVSVPGQYDACPKPGEGNPKGELCLKGSTIFKGYYKDEETTRAAIDEDGWFHTGDVAEIVTVDGHECFKLVGRLKNVMKLSQGEFVNLSQIDSVLECPACPSLVTLAKGTEASVVVICTVDIDQCKIEGLLPKHATPAAVQEPAFRRALLEKFKKLGAGKLRPFEFPKSVHITPYEWTPENKLLTPTMKTVRGQFMLQFERIIDDMYAHPLI</sequence>
<dbReference type="GO" id="GO:0005783">
    <property type="term" value="C:endoplasmic reticulum"/>
    <property type="evidence" value="ECO:0007669"/>
    <property type="project" value="TreeGrafter"/>
</dbReference>
<dbReference type="GO" id="GO:0005524">
    <property type="term" value="F:ATP binding"/>
    <property type="evidence" value="ECO:0007669"/>
    <property type="project" value="UniProtKB-KW"/>
</dbReference>
<name>A0A8J6E635_9EUKA</name>
<keyword evidence="2" id="KW-0067">ATP-binding</keyword>
<dbReference type="PANTHER" id="PTHR43272">
    <property type="entry name" value="LONG-CHAIN-FATTY-ACID--COA LIGASE"/>
    <property type="match status" value="1"/>
</dbReference>
<dbReference type="InterPro" id="IPR042099">
    <property type="entry name" value="ANL_N_sf"/>
</dbReference>
<accession>A0A8J6E635</accession>
<organism evidence="4 5">
    <name type="scientific">Carpediemonas membranifera</name>
    <dbReference type="NCBI Taxonomy" id="201153"/>
    <lineage>
        <taxon>Eukaryota</taxon>
        <taxon>Metamonada</taxon>
        <taxon>Carpediemonas-like organisms</taxon>
        <taxon>Carpediemonas</taxon>
    </lineage>
</organism>
<evidence type="ECO:0000259" key="3">
    <source>
        <dbReference type="Pfam" id="PF00501"/>
    </source>
</evidence>
<dbReference type="Gene3D" id="3.40.50.12780">
    <property type="entry name" value="N-terminal domain of ligase-like"/>
    <property type="match status" value="1"/>
</dbReference>
<dbReference type="AlphaFoldDB" id="A0A8J6E635"/>
<dbReference type="SUPFAM" id="SSF56801">
    <property type="entry name" value="Acetyl-CoA synthetase-like"/>
    <property type="match status" value="1"/>
</dbReference>
<evidence type="ECO:0000313" key="5">
    <source>
        <dbReference type="Proteomes" id="UP000717585"/>
    </source>
</evidence>
<keyword evidence="1" id="KW-0547">Nucleotide-binding</keyword>
<comment type="caution">
    <text evidence="4">The sequence shown here is derived from an EMBL/GenBank/DDBJ whole genome shotgun (WGS) entry which is preliminary data.</text>
</comment>
<dbReference type="InterPro" id="IPR000873">
    <property type="entry name" value="AMP-dep_synth/lig_dom"/>
</dbReference>
<dbReference type="EMBL" id="JAHDYR010000005">
    <property type="protein sequence ID" value="KAG9396637.1"/>
    <property type="molecule type" value="Genomic_DNA"/>
</dbReference>
<dbReference type="GO" id="GO:0016020">
    <property type="term" value="C:membrane"/>
    <property type="evidence" value="ECO:0007669"/>
    <property type="project" value="TreeGrafter"/>
</dbReference>
<dbReference type="GO" id="GO:0004467">
    <property type="term" value="F:long-chain fatty acid-CoA ligase activity"/>
    <property type="evidence" value="ECO:0007669"/>
    <property type="project" value="TreeGrafter"/>
</dbReference>
<dbReference type="InterPro" id="IPR020845">
    <property type="entry name" value="AMP-binding_CS"/>
</dbReference>
<proteinExistence type="predicted"/>
<dbReference type="OrthoDB" id="1700726at2759"/>
<dbReference type="PANTHER" id="PTHR43272:SF33">
    <property type="entry name" value="AMP-BINDING DOMAIN-CONTAINING PROTEIN-RELATED"/>
    <property type="match status" value="1"/>
</dbReference>
<feature type="domain" description="AMP-dependent synthetase/ligase" evidence="3">
    <location>
        <begin position="70"/>
        <end position="563"/>
    </location>
</feature>
<dbReference type="PROSITE" id="PS00455">
    <property type="entry name" value="AMP_BINDING"/>
    <property type="match status" value="1"/>
</dbReference>
<dbReference type="Pfam" id="PF00501">
    <property type="entry name" value="AMP-binding"/>
    <property type="match status" value="1"/>
</dbReference>
<evidence type="ECO:0000313" key="4">
    <source>
        <dbReference type="EMBL" id="KAG9396637.1"/>
    </source>
</evidence>